<keyword evidence="3" id="KW-0812">Transmembrane</keyword>
<dbReference type="GeneID" id="89979150"/>
<evidence type="ECO:0000256" key="3">
    <source>
        <dbReference type="SAM" id="Phobius"/>
    </source>
</evidence>
<feature type="region of interest" description="Disordered" evidence="2">
    <location>
        <begin position="1"/>
        <end position="23"/>
    </location>
</feature>
<keyword evidence="5" id="KW-1185">Reference proteome</keyword>
<dbReference type="InterPro" id="IPR021765">
    <property type="entry name" value="UstYa-like"/>
</dbReference>
<dbReference type="GO" id="GO:0043386">
    <property type="term" value="P:mycotoxin biosynthetic process"/>
    <property type="evidence" value="ECO:0007669"/>
    <property type="project" value="InterPro"/>
</dbReference>
<keyword evidence="3" id="KW-1133">Transmembrane helix</keyword>
<dbReference type="RefSeq" id="XP_064709255.1">
    <property type="nucleotide sequence ID" value="XM_064854529.1"/>
</dbReference>
<feature type="transmembrane region" description="Helical" evidence="3">
    <location>
        <begin position="35"/>
        <end position="55"/>
    </location>
</feature>
<dbReference type="EMBL" id="JAVRRD010000005">
    <property type="protein sequence ID" value="KAK5058732.1"/>
    <property type="molecule type" value="Genomic_DNA"/>
</dbReference>
<evidence type="ECO:0000256" key="1">
    <source>
        <dbReference type="ARBA" id="ARBA00035112"/>
    </source>
</evidence>
<evidence type="ECO:0000313" key="4">
    <source>
        <dbReference type="EMBL" id="KAK5058732.1"/>
    </source>
</evidence>
<evidence type="ECO:0000256" key="2">
    <source>
        <dbReference type="SAM" id="MobiDB-lite"/>
    </source>
</evidence>
<gene>
    <name evidence="4" type="ORF">LTR84_010996</name>
</gene>
<dbReference type="Pfam" id="PF11807">
    <property type="entry name" value="UstYa"/>
    <property type="match status" value="1"/>
</dbReference>
<dbReference type="Proteomes" id="UP001358417">
    <property type="component" value="Unassembled WGS sequence"/>
</dbReference>
<comment type="similarity">
    <text evidence="1">Belongs to the ustYa family.</text>
</comment>
<reference evidence="4 5" key="1">
    <citation type="submission" date="2023-08" db="EMBL/GenBank/DDBJ databases">
        <title>Black Yeasts Isolated from many extreme environments.</title>
        <authorList>
            <person name="Coleine C."/>
            <person name="Stajich J.E."/>
            <person name="Selbmann L."/>
        </authorList>
    </citation>
    <scope>NUCLEOTIDE SEQUENCE [LARGE SCALE GENOMIC DNA]</scope>
    <source>
        <strain evidence="4 5">CCFEE 5792</strain>
    </source>
</reference>
<proteinExistence type="inferred from homology"/>
<organism evidence="4 5">
    <name type="scientific">Exophiala bonariae</name>
    <dbReference type="NCBI Taxonomy" id="1690606"/>
    <lineage>
        <taxon>Eukaryota</taxon>
        <taxon>Fungi</taxon>
        <taxon>Dikarya</taxon>
        <taxon>Ascomycota</taxon>
        <taxon>Pezizomycotina</taxon>
        <taxon>Eurotiomycetes</taxon>
        <taxon>Chaetothyriomycetidae</taxon>
        <taxon>Chaetothyriales</taxon>
        <taxon>Herpotrichiellaceae</taxon>
        <taxon>Exophiala</taxon>
    </lineage>
</organism>
<protein>
    <submittedName>
        <fullName evidence="4">Uncharacterized protein</fullName>
    </submittedName>
</protein>
<dbReference type="AlphaFoldDB" id="A0AAV9NIL3"/>
<evidence type="ECO:0000313" key="5">
    <source>
        <dbReference type="Proteomes" id="UP001358417"/>
    </source>
</evidence>
<comment type="caution">
    <text evidence="4">The sequence shown here is derived from an EMBL/GenBank/DDBJ whole genome shotgun (WGS) entry which is preliminary data.</text>
</comment>
<keyword evidence="3" id="KW-0472">Membrane</keyword>
<name>A0AAV9NIL3_9EURO</name>
<accession>A0AAV9NIL3</accession>
<sequence length="198" mass="22906">MKDRRLGGSADEDEEALLPDSDKEIEQNPTTISRWPIVVSFALNVCFALVAVVLIGQHFFLDKNFECTARVSQNSRFSPLRHRTLLTYMIAPLLEQIDLSYNVVRFNGSFLKENEYRKQGSPEVDAAWEALGVNCKAKLETCMQYSSDKKREKQIDQWWYLKNKRTKQGSAMIKLRSIPNMEEDFQPMSKVFIISTAW</sequence>